<accession>A0ACC2LLB1</accession>
<proteinExistence type="predicted"/>
<gene>
    <name evidence="1" type="ORF">MRB53_027279</name>
</gene>
<evidence type="ECO:0000313" key="2">
    <source>
        <dbReference type="Proteomes" id="UP001234297"/>
    </source>
</evidence>
<reference evidence="1 2" key="1">
    <citation type="journal article" date="2022" name="Hortic Res">
        <title>A haplotype resolved chromosomal level avocado genome allows analysis of novel avocado genes.</title>
        <authorList>
            <person name="Nath O."/>
            <person name="Fletcher S.J."/>
            <person name="Hayward A."/>
            <person name="Shaw L.M."/>
            <person name="Masouleh A.K."/>
            <person name="Furtado A."/>
            <person name="Henry R.J."/>
            <person name="Mitter N."/>
        </authorList>
    </citation>
    <scope>NUCLEOTIDE SEQUENCE [LARGE SCALE GENOMIC DNA]</scope>
    <source>
        <strain evidence="2">cv. Hass</strain>
    </source>
</reference>
<comment type="caution">
    <text evidence="1">The sequence shown here is derived from an EMBL/GenBank/DDBJ whole genome shotgun (WGS) entry which is preliminary data.</text>
</comment>
<keyword evidence="2" id="KW-1185">Reference proteome</keyword>
<dbReference type="EMBL" id="CM056816">
    <property type="protein sequence ID" value="KAJ8633943.1"/>
    <property type="molecule type" value="Genomic_DNA"/>
</dbReference>
<organism evidence="1 2">
    <name type="scientific">Persea americana</name>
    <name type="common">Avocado</name>
    <dbReference type="NCBI Taxonomy" id="3435"/>
    <lineage>
        <taxon>Eukaryota</taxon>
        <taxon>Viridiplantae</taxon>
        <taxon>Streptophyta</taxon>
        <taxon>Embryophyta</taxon>
        <taxon>Tracheophyta</taxon>
        <taxon>Spermatophyta</taxon>
        <taxon>Magnoliopsida</taxon>
        <taxon>Magnoliidae</taxon>
        <taxon>Laurales</taxon>
        <taxon>Lauraceae</taxon>
        <taxon>Persea</taxon>
    </lineage>
</organism>
<protein>
    <submittedName>
        <fullName evidence="1">Uncharacterized protein</fullName>
    </submittedName>
</protein>
<sequence length="90" mass="10007">MLGMRQHLGSVRRTYSVMLAGFDSALVCREAETDPSLQIGEEEPRLTDGMALVGKKEEGRGKGLREEEREDGRKHTSLERLGIPVVGARR</sequence>
<evidence type="ECO:0000313" key="1">
    <source>
        <dbReference type="EMBL" id="KAJ8633943.1"/>
    </source>
</evidence>
<name>A0ACC2LLB1_PERAE</name>
<dbReference type="Proteomes" id="UP001234297">
    <property type="component" value="Chromosome 8"/>
</dbReference>